<dbReference type="Proteomes" id="UP000076154">
    <property type="component" value="Unassembled WGS sequence"/>
</dbReference>
<sequence length="95" mass="10707">MFFCIPIIFGCQTSLKPNGEVQAPRVCPRCSNASVFAAKSTTWFELFWVPLVPFSKKQIWFCNICQWQAPNAPGQFEPNVAGFAPPAYIHQTPQK</sequence>
<keyword evidence="2" id="KW-1185">Reference proteome</keyword>
<evidence type="ECO:0000313" key="1">
    <source>
        <dbReference type="EMBL" id="RDB21172.1"/>
    </source>
</evidence>
<dbReference type="InParanoid" id="A0A369JIN4"/>
<evidence type="ECO:0008006" key="3">
    <source>
        <dbReference type="Google" id="ProtNLM"/>
    </source>
</evidence>
<evidence type="ECO:0000313" key="2">
    <source>
        <dbReference type="Proteomes" id="UP000076154"/>
    </source>
</evidence>
<proteinExistence type="predicted"/>
<gene>
    <name evidence="1" type="ORF">Hypma_011448</name>
</gene>
<dbReference type="PANTHER" id="PTHR28139">
    <property type="entry name" value="UPF0768 PROTEIN YBL029C-A"/>
    <property type="match status" value="1"/>
</dbReference>
<dbReference type="AlphaFoldDB" id="A0A369JIN4"/>
<dbReference type="EMBL" id="LUEZ02000055">
    <property type="protein sequence ID" value="RDB21172.1"/>
    <property type="molecule type" value="Genomic_DNA"/>
</dbReference>
<dbReference type="PANTHER" id="PTHR28139:SF1">
    <property type="entry name" value="UPF0768 PROTEIN YBL029C-A"/>
    <property type="match status" value="1"/>
</dbReference>
<reference evidence="1" key="1">
    <citation type="submission" date="2018-04" db="EMBL/GenBank/DDBJ databases">
        <title>Whole genome sequencing of Hypsizygus marmoreus.</title>
        <authorList>
            <person name="Choi I.-G."/>
            <person name="Min B."/>
            <person name="Kim J.-G."/>
            <person name="Kim S."/>
            <person name="Oh Y.-L."/>
            <person name="Kong W.-S."/>
            <person name="Park H."/>
            <person name="Jeong J."/>
            <person name="Song E.-S."/>
        </authorList>
    </citation>
    <scope>NUCLEOTIDE SEQUENCE [LARGE SCALE GENOMIC DNA]</scope>
    <source>
        <strain evidence="1">51987-8</strain>
    </source>
</reference>
<comment type="caution">
    <text evidence="1">The sequence shown here is derived from an EMBL/GenBank/DDBJ whole genome shotgun (WGS) entry which is preliminary data.</text>
</comment>
<accession>A0A369JIN4</accession>
<name>A0A369JIN4_HYPMA</name>
<protein>
    <recommendedName>
        <fullName evidence="3">Zinc-ribbon 15 domain-containing protein</fullName>
    </recommendedName>
</protein>
<dbReference type="STRING" id="39966.A0A369JIN4"/>
<organism evidence="1 2">
    <name type="scientific">Hypsizygus marmoreus</name>
    <name type="common">White beech mushroom</name>
    <name type="synonym">Agaricus marmoreus</name>
    <dbReference type="NCBI Taxonomy" id="39966"/>
    <lineage>
        <taxon>Eukaryota</taxon>
        <taxon>Fungi</taxon>
        <taxon>Dikarya</taxon>
        <taxon>Basidiomycota</taxon>
        <taxon>Agaricomycotina</taxon>
        <taxon>Agaricomycetes</taxon>
        <taxon>Agaricomycetidae</taxon>
        <taxon>Agaricales</taxon>
        <taxon>Tricholomatineae</taxon>
        <taxon>Lyophyllaceae</taxon>
        <taxon>Hypsizygus</taxon>
    </lineage>
</organism>
<dbReference type="OrthoDB" id="5545479at2759"/>